<dbReference type="Pfam" id="PF02581">
    <property type="entry name" value="TMP-TENI"/>
    <property type="match status" value="1"/>
</dbReference>
<dbReference type="SUPFAM" id="SSF51391">
    <property type="entry name" value="Thiamin phosphate synthase"/>
    <property type="match status" value="1"/>
</dbReference>
<dbReference type="InterPro" id="IPR013785">
    <property type="entry name" value="Aldolase_TIM"/>
</dbReference>
<feature type="binding site" evidence="10">
    <location>
        <position position="68"/>
    </location>
    <ligand>
        <name>Mg(2+)</name>
        <dbReference type="ChEBI" id="CHEBI:18420"/>
    </ligand>
</feature>
<dbReference type="Proteomes" id="UP000198405">
    <property type="component" value="Unassembled WGS sequence"/>
</dbReference>
<dbReference type="InterPro" id="IPR022998">
    <property type="entry name" value="ThiamineP_synth_TenI"/>
</dbReference>
<keyword evidence="5 10" id="KW-0460">Magnesium</keyword>
<comment type="cofactor">
    <cofactor evidence="10">
        <name>Mg(2+)</name>
        <dbReference type="ChEBI" id="CHEBI:18420"/>
    </cofactor>
    <text evidence="10">Binds 1 Mg(2+) ion per subunit.</text>
</comment>
<dbReference type="NCBIfam" id="TIGR00693">
    <property type="entry name" value="thiE"/>
    <property type="match status" value="1"/>
</dbReference>
<evidence type="ECO:0000256" key="12">
    <source>
        <dbReference type="RuleBase" id="RU004253"/>
    </source>
</evidence>
<dbReference type="OrthoDB" id="9812206at2"/>
<comment type="catalytic activity">
    <reaction evidence="9 10 11">
        <text>2-[(2R,5Z)-2-carboxy-4-methylthiazol-5(2H)-ylidene]ethyl phosphate + 4-amino-2-methyl-5-(diphosphooxymethyl)pyrimidine + 2 H(+) = thiamine phosphate + CO2 + diphosphate</text>
        <dbReference type="Rhea" id="RHEA:47844"/>
        <dbReference type="ChEBI" id="CHEBI:15378"/>
        <dbReference type="ChEBI" id="CHEBI:16526"/>
        <dbReference type="ChEBI" id="CHEBI:33019"/>
        <dbReference type="ChEBI" id="CHEBI:37575"/>
        <dbReference type="ChEBI" id="CHEBI:57841"/>
        <dbReference type="ChEBI" id="CHEBI:62899"/>
        <dbReference type="EC" id="2.5.1.3"/>
    </reaction>
</comment>
<dbReference type="HAMAP" id="MF_00097">
    <property type="entry name" value="TMP_synthase"/>
    <property type="match status" value="1"/>
</dbReference>
<dbReference type="GO" id="GO:0009228">
    <property type="term" value="P:thiamine biosynthetic process"/>
    <property type="evidence" value="ECO:0007669"/>
    <property type="project" value="UniProtKB-KW"/>
</dbReference>
<evidence type="ECO:0000256" key="10">
    <source>
        <dbReference type="HAMAP-Rule" id="MF_00097"/>
    </source>
</evidence>
<keyword evidence="4 10" id="KW-0479">Metal-binding</keyword>
<evidence type="ECO:0000256" key="11">
    <source>
        <dbReference type="RuleBase" id="RU003826"/>
    </source>
</evidence>
<accession>A0A238XMD4</accession>
<comment type="similarity">
    <text evidence="10 11">Belongs to the thiamine-phosphate synthase family.</text>
</comment>
<proteinExistence type="inferred from homology"/>
<dbReference type="PANTHER" id="PTHR20857">
    <property type="entry name" value="THIAMINE-PHOSPHATE PYROPHOSPHORYLASE"/>
    <property type="match status" value="1"/>
</dbReference>
<dbReference type="Gene3D" id="3.20.20.70">
    <property type="entry name" value="Aldolase class I"/>
    <property type="match status" value="1"/>
</dbReference>
<dbReference type="CDD" id="cd00564">
    <property type="entry name" value="TMP_TenI"/>
    <property type="match status" value="1"/>
</dbReference>
<dbReference type="PANTHER" id="PTHR20857:SF23">
    <property type="entry name" value="THIAMINE BIOSYNTHETIC BIFUNCTIONAL ENZYME"/>
    <property type="match status" value="1"/>
</dbReference>
<dbReference type="EMBL" id="FZOB01000001">
    <property type="protein sequence ID" value="SNR60125.1"/>
    <property type="molecule type" value="Genomic_DNA"/>
</dbReference>
<feature type="binding site" evidence="10">
    <location>
        <begin position="35"/>
        <end position="39"/>
    </location>
    <ligand>
        <name>4-amino-2-methyl-5-(diphosphooxymethyl)pyrimidine</name>
        <dbReference type="ChEBI" id="CHEBI:57841"/>
    </ligand>
</feature>
<evidence type="ECO:0000256" key="6">
    <source>
        <dbReference type="ARBA" id="ARBA00022977"/>
    </source>
</evidence>
<evidence type="ECO:0000313" key="15">
    <source>
        <dbReference type="Proteomes" id="UP000198405"/>
    </source>
</evidence>
<dbReference type="GO" id="GO:0005737">
    <property type="term" value="C:cytoplasm"/>
    <property type="evidence" value="ECO:0007669"/>
    <property type="project" value="TreeGrafter"/>
</dbReference>
<evidence type="ECO:0000256" key="8">
    <source>
        <dbReference type="ARBA" id="ARBA00047851"/>
    </source>
</evidence>
<feature type="binding site" evidence="10">
    <location>
        <begin position="132"/>
        <end position="134"/>
    </location>
    <ligand>
        <name>2-[(2R,5Z)-2-carboxy-4-methylthiazol-5(2H)-ylidene]ethyl phosphate</name>
        <dbReference type="ChEBI" id="CHEBI:62899"/>
    </ligand>
</feature>
<dbReference type="GO" id="GO:0000287">
    <property type="term" value="F:magnesium ion binding"/>
    <property type="evidence" value="ECO:0007669"/>
    <property type="project" value="UniProtKB-UniRule"/>
</dbReference>
<name>A0A238XMD4_9BACT</name>
<evidence type="ECO:0000256" key="7">
    <source>
        <dbReference type="ARBA" id="ARBA00047334"/>
    </source>
</evidence>
<dbReference type="GO" id="GO:0009229">
    <property type="term" value="P:thiamine diphosphate biosynthetic process"/>
    <property type="evidence" value="ECO:0007669"/>
    <property type="project" value="UniProtKB-UniRule"/>
</dbReference>
<evidence type="ECO:0000256" key="2">
    <source>
        <dbReference type="ARBA" id="ARBA00005165"/>
    </source>
</evidence>
<comment type="catalytic activity">
    <reaction evidence="7 10 11">
        <text>4-methyl-5-(2-phosphooxyethyl)-thiazole + 4-amino-2-methyl-5-(diphosphooxymethyl)pyrimidine + H(+) = thiamine phosphate + diphosphate</text>
        <dbReference type="Rhea" id="RHEA:22328"/>
        <dbReference type="ChEBI" id="CHEBI:15378"/>
        <dbReference type="ChEBI" id="CHEBI:33019"/>
        <dbReference type="ChEBI" id="CHEBI:37575"/>
        <dbReference type="ChEBI" id="CHEBI:57841"/>
        <dbReference type="ChEBI" id="CHEBI:58296"/>
        <dbReference type="EC" id="2.5.1.3"/>
    </reaction>
</comment>
<comment type="function">
    <text evidence="1 10">Condenses 4-methyl-5-(beta-hydroxyethyl)thiazole monophosphate (THZ-P) and 2-methyl-4-amino-5-hydroxymethyl pyrimidine pyrophosphate (HMP-PP) to form thiamine monophosphate (TMP).</text>
</comment>
<dbReference type="RefSeq" id="WP_089322146.1">
    <property type="nucleotide sequence ID" value="NZ_FZOB01000001.1"/>
</dbReference>
<evidence type="ECO:0000256" key="9">
    <source>
        <dbReference type="ARBA" id="ARBA00047883"/>
    </source>
</evidence>
<reference evidence="15" key="1">
    <citation type="submission" date="2017-06" db="EMBL/GenBank/DDBJ databases">
        <authorList>
            <person name="Varghese N."/>
            <person name="Submissions S."/>
        </authorList>
    </citation>
    <scope>NUCLEOTIDE SEQUENCE [LARGE SCALE GENOMIC DNA]</scope>
    <source>
        <strain evidence="15">DSM 15668</strain>
    </source>
</reference>
<dbReference type="EC" id="2.5.1.3" evidence="10"/>
<evidence type="ECO:0000259" key="13">
    <source>
        <dbReference type="Pfam" id="PF02581"/>
    </source>
</evidence>
<evidence type="ECO:0000256" key="1">
    <source>
        <dbReference type="ARBA" id="ARBA00003814"/>
    </source>
</evidence>
<dbReference type="InterPro" id="IPR036206">
    <property type="entry name" value="ThiamineP_synth_sf"/>
</dbReference>
<feature type="binding site" evidence="10">
    <location>
        <position position="67"/>
    </location>
    <ligand>
        <name>4-amino-2-methyl-5-(diphosphooxymethyl)pyrimidine</name>
        <dbReference type="ChEBI" id="CHEBI:57841"/>
    </ligand>
</feature>
<dbReference type="GO" id="GO:0004789">
    <property type="term" value="F:thiamine-phosphate diphosphorylase activity"/>
    <property type="evidence" value="ECO:0007669"/>
    <property type="project" value="UniProtKB-UniRule"/>
</dbReference>
<evidence type="ECO:0000256" key="5">
    <source>
        <dbReference type="ARBA" id="ARBA00022842"/>
    </source>
</evidence>
<gene>
    <name evidence="10" type="primary">thiE</name>
    <name evidence="14" type="ORF">SAMN06265340_101109</name>
</gene>
<organism evidence="14 15">
    <name type="scientific">Desulfurobacterium atlanticum</name>
    <dbReference type="NCBI Taxonomy" id="240169"/>
    <lineage>
        <taxon>Bacteria</taxon>
        <taxon>Pseudomonadati</taxon>
        <taxon>Aquificota</taxon>
        <taxon>Aquificia</taxon>
        <taxon>Desulfurobacteriales</taxon>
        <taxon>Desulfurobacteriaceae</taxon>
        <taxon>Desulfurobacterium</taxon>
    </lineage>
</organism>
<feature type="binding site" evidence="10">
    <location>
        <position position="106"/>
    </location>
    <ligand>
        <name>4-amino-2-methyl-5-(diphosphooxymethyl)pyrimidine</name>
        <dbReference type="ChEBI" id="CHEBI:57841"/>
    </ligand>
</feature>
<dbReference type="AlphaFoldDB" id="A0A238XMD4"/>
<protein>
    <recommendedName>
        <fullName evidence="10">Thiamine-phosphate synthase</fullName>
        <shortName evidence="10">TP synthase</shortName>
        <shortName evidence="10">TPS</shortName>
        <ecNumber evidence="10">2.5.1.3</ecNumber>
    </recommendedName>
    <alternativeName>
        <fullName evidence="10">Thiamine-phosphate pyrophosphorylase</fullName>
        <shortName evidence="10">TMP pyrophosphorylase</shortName>
        <shortName evidence="10">TMP-PPase</shortName>
    </alternativeName>
</protein>
<keyword evidence="15" id="KW-1185">Reference proteome</keyword>
<feature type="binding site" evidence="10">
    <location>
        <position position="135"/>
    </location>
    <ligand>
        <name>4-amino-2-methyl-5-(diphosphooxymethyl)pyrimidine</name>
        <dbReference type="ChEBI" id="CHEBI:57841"/>
    </ligand>
</feature>
<keyword evidence="6 10" id="KW-0784">Thiamine biosynthesis</keyword>
<keyword evidence="3 10" id="KW-0808">Transferase</keyword>
<dbReference type="FunFam" id="3.20.20.70:FF:000096">
    <property type="entry name" value="Thiamine-phosphate synthase"/>
    <property type="match status" value="1"/>
</dbReference>
<evidence type="ECO:0000256" key="3">
    <source>
        <dbReference type="ARBA" id="ARBA00022679"/>
    </source>
</evidence>
<comment type="pathway">
    <text evidence="2 10 12">Cofactor biosynthesis; thiamine diphosphate biosynthesis; thiamine phosphate from 4-amino-2-methyl-5-diphosphomethylpyrimidine and 4-methyl-5-(2-phosphoethyl)-thiazole: step 1/1.</text>
</comment>
<feature type="binding site" evidence="10">
    <location>
        <position position="87"/>
    </location>
    <ligand>
        <name>Mg(2+)</name>
        <dbReference type="ChEBI" id="CHEBI:18420"/>
    </ligand>
</feature>
<comment type="caution">
    <text evidence="10">Lacks conserved residue(s) required for the propagation of feature annotation.</text>
</comment>
<comment type="catalytic activity">
    <reaction evidence="8 10 11">
        <text>2-(2-carboxy-4-methylthiazol-5-yl)ethyl phosphate + 4-amino-2-methyl-5-(diphosphooxymethyl)pyrimidine + 2 H(+) = thiamine phosphate + CO2 + diphosphate</text>
        <dbReference type="Rhea" id="RHEA:47848"/>
        <dbReference type="ChEBI" id="CHEBI:15378"/>
        <dbReference type="ChEBI" id="CHEBI:16526"/>
        <dbReference type="ChEBI" id="CHEBI:33019"/>
        <dbReference type="ChEBI" id="CHEBI:37575"/>
        <dbReference type="ChEBI" id="CHEBI:57841"/>
        <dbReference type="ChEBI" id="CHEBI:62890"/>
        <dbReference type="EC" id="2.5.1.3"/>
    </reaction>
</comment>
<feature type="binding site" evidence="10">
    <location>
        <position position="163"/>
    </location>
    <ligand>
        <name>2-[(2R,5Z)-2-carboxy-4-methylthiazol-5(2H)-ylidene]ethyl phosphate</name>
        <dbReference type="ChEBI" id="CHEBI:62899"/>
    </ligand>
</feature>
<feature type="domain" description="Thiamine phosphate synthase/TenI" evidence="13">
    <location>
        <begin position="5"/>
        <end position="186"/>
    </location>
</feature>
<evidence type="ECO:0000256" key="4">
    <source>
        <dbReference type="ARBA" id="ARBA00022723"/>
    </source>
</evidence>
<dbReference type="UniPathway" id="UPA00060">
    <property type="reaction ID" value="UER00141"/>
</dbReference>
<dbReference type="InterPro" id="IPR034291">
    <property type="entry name" value="TMP_synthase"/>
</dbReference>
<sequence>MDLRLYGITDERFMGLKDIAEKVAAAIEGGVTVIQYRAKKKEAIDMYEEALKVREITKKYHIPFIVNDRVDLAIAVGADGVHVGQKDLPVSVVRKMVGESFIVGLSTHNLLEVERADRENVNYIGFGPIFLTNTKEKPDPVVGTKLLKEAVSVSTHPVVAIGGINSDNIREVLECKPAGVSVVRGIFQGDPYENAKKLREIIDAEMG</sequence>
<evidence type="ECO:0000313" key="14">
    <source>
        <dbReference type="EMBL" id="SNR60125.1"/>
    </source>
</evidence>